<feature type="transmembrane region" description="Helical" evidence="1">
    <location>
        <begin position="117"/>
        <end position="134"/>
    </location>
</feature>
<keyword evidence="1" id="KW-0812">Transmembrane</keyword>
<sequence length="183" mass="19792">MAERHTARTTAPAVTYESTETTAQKAARYMWAGVRLALAFTFLWAFLDKVFGFGFATPSERSWVNGGSPTKGFLSGSEGPFADFYHNLAGTGFANWAFMLGLLGIGLALTFGIGMRIAAASGALLYVMMWSVALPPETNPFMDEHLIFAAVLVGLALVGAGRTLGFGGYWEKLPIVKRLPWLK</sequence>
<feature type="transmembrane region" description="Helical" evidence="1">
    <location>
        <begin position="29"/>
        <end position="47"/>
    </location>
</feature>
<keyword evidence="1" id="KW-1133">Transmembrane helix</keyword>
<evidence type="ECO:0000313" key="2">
    <source>
        <dbReference type="EMBL" id="SNT60845.1"/>
    </source>
</evidence>
<dbReference type="Proteomes" id="UP000198362">
    <property type="component" value="Unassembled WGS sequence"/>
</dbReference>
<name>A0A239P188_9ACTN</name>
<dbReference type="AlphaFoldDB" id="A0A239P188"/>
<dbReference type="EMBL" id="FZPH01000012">
    <property type="protein sequence ID" value="SNT60845.1"/>
    <property type="molecule type" value="Genomic_DNA"/>
</dbReference>
<proteinExistence type="predicted"/>
<feature type="transmembrane region" description="Helical" evidence="1">
    <location>
        <begin position="146"/>
        <end position="170"/>
    </location>
</feature>
<evidence type="ECO:0000256" key="1">
    <source>
        <dbReference type="SAM" id="Phobius"/>
    </source>
</evidence>
<accession>A0A239P188</accession>
<feature type="transmembrane region" description="Helical" evidence="1">
    <location>
        <begin position="93"/>
        <end position="110"/>
    </location>
</feature>
<gene>
    <name evidence="2" type="ORF">SAMN05421812_112220</name>
</gene>
<evidence type="ECO:0000313" key="3">
    <source>
        <dbReference type="Proteomes" id="UP000198362"/>
    </source>
</evidence>
<keyword evidence="1" id="KW-0472">Membrane</keyword>
<protein>
    <submittedName>
        <fullName evidence="2">Thiosulfate dehydrogenase [quinone] large subunit</fullName>
    </submittedName>
</protein>
<organism evidence="2 3">
    <name type="scientific">Asanoa hainanensis</name>
    <dbReference type="NCBI Taxonomy" id="560556"/>
    <lineage>
        <taxon>Bacteria</taxon>
        <taxon>Bacillati</taxon>
        <taxon>Actinomycetota</taxon>
        <taxon>Actinomycetes</taxon>
        <taxon>Micromonosporales</taxon>
        <taxon>Micromonosporaceae</taxon>
        <taxon>Asanoa</taxon>
    </lineage>
</organism>
<keyword evidence="3" id="KW-1185">Reference proteome</keyword>
<reference evidence="2 3" key="1">
    <citation type="submission" date="2017-06" db="EMBL/GenBank/DDBJ databases">
        <authorList>
            <person name="Kim H.J."/>
            <person name="Triplett B.A."/>
        </authorList>
    </citation>
    <scope>NUCLEOTIDE SEQUENCE [LARGE SCALE GENOMIC DNA]</scope>
    <source>
        <strain evidence="2 3">CGMCC 4.5593</strain>
    </source>
</reference>